<evidence type="ECO:0000313" key="2">
    <source>
        <dbReference type="Proteomes" id="UP000260943"/>
    </source>
</evidence>
<evidence type="ECO:0008006" key="3">
    <source>
        <dbReference type="Google" id="ProtNLM"/>
    </source>
</evidence>
<dbReference type="RefSeq" id="WP_117680408.1">
    <property type="nucleotide sequence ID" value="NZ_QSRJ01000019.1"/>
</dbReference>
<comment type="caution">
    <text evidence="1">The sequence shown here is derived from an EMBL/GenBank/DDBJ whole genome shotgun (WGS) entry which is preliminary data.</text>
</comment>
<accession>A0A3E4QNJ3</accession>
<name>A0A3E4QNJ3_9ACTN</name>
<reference evidence="1 2" key="1">
    <citation type="submission" date="2018-08" db="EMBL/GenBank/DDBJ databases">
        <title>A genome reference for cultivated species of the human gut microbiota.</title>
        <authorList>
            <person name="Zou Y."/>
            <person name="Xue W."/>
            <person name="Luo G."/>
        </authorList>
    </citation>
    <scope>NUCLEOTIDE SEQUENCE [LARGE SCALE GENOMIC DNA]</scope>
    <source>
        <strain evidence="1 2">TF08-14</strain>
    </source>
</reference>
<evidence type="ECO:0000313" key="1">
    <source>
        <dbReference type="EMBL" id="RGL07149.1"/>
    </source>
</evidence>
<protein>
    <recommendedName>
        <fullName evidence="3">Nucleotidyl transferase AbiEii/AbiGii toxin family protein</fullName>
    </recommendedName>
</protein>
<dbReference type="EMBL" id="QSRJ01000019">
    <property type="protein sequence ID" value="RGL07149.1"/>
    <property type="molecule type" value="Genomic_DNA"/>
</dbReference>
<proteinExistence type="predicted"/>
<dbReference type="AlphaFoldDB" id="A0A3E4QNJ3"/>
<organism evidence="1 2">
    <name type="scientific">Collinsella tanakaei</name>
    <dbReference type="NCBI Taxonomy" id="626935"/>
    <lineage>
        <taxon>Bacteria</taxon>
        <taxon>Bacillati</taxon>
        <taxon>Actinomycetota</taxon>
        <taxon>Coriobacteriia</taxon>
        <taxon>Coriobacteriales</taxon>
        <taxon>Coriobacteriaceae</taxon>
        <taxon>Collinsella</taxon>
    </lineage>
</organism>
<sequence length="255" mass="28467">MPVVAGLEKFKEAMVGNEDNYVLIGGGACSILFDEAGAAFRATKDLDVVVITDGKQSSFGKAMWKLIREGGYNAGKRREGGCTYYRFSLPDGSPNVGTYPGEIELFSRHPDFVLEDESSHVAPLPFDDVVSSLSAIILDDGYYDFIRENVELIEGVPTLSPLHIIPLKMRAHIDNNRLHGEGVHISEKVLRKHRADVVELSGLLSASARLDLQGRLRTDAEEFLADFVRYVSGETNRRRRIKLEEALEFLRHVYL</sequence>
<dbReference type="Proteomes" id="UP000260943">
    <property type="component" value="Unassembled WGS sequence"/>
</dbReference>
<gene>
    <name evidence="1" type="ORF">DXC81_10855</name>
</gene>